<keyword evidence="3" id="KW-1185">Reference proteome</keyword>
<proteinExistence type="predicted"/>
<evidence type="ECO:0000313" key="2">
    <source>
        <dbReference type="EMBL" id="MBB3096378.1"/>
    </source>
</evidence>
<dbReference type="EMBL" id="JACHXF010000008">
    <property type="protein sequence ID" value="MBB3096378.1"/>
    <property type="molecule type" value="Genomic_DNA"/>
</dbReference>
<reference evidence="2 3" key="1">
    <citation type="submission" date="2020-08" db="EMBL/GenBank/DDBJ databases">
        <title>Genomic Encyclopedia of Type Strains, Phase III (KMG-III): the genomes of soil and plant-associated and newly described type strains.</title>
        <authorList>
            <person name="Whitman W."/>
        </authorList>
    </citation>
    <scope>NUCLEOTIDE SEQUENCE [LARGE SCALE GENOMIC DNA]</scope>
    <source>
        <strain evidence="2 3">CECT 3287</strain>
    </source>
</reference>
<gene>
    <name evidence="2" type="ORF">FHR83_004048</name>
</gene>
<dbReference type="InterPro" id="IPR007278">
    <property type="entry name" value="DUF397"/>
</dbReference>
<sequence length="39" mass="4410">MNDTIEVRDTKDRTKPAHVFTLAEWNAFIGGAKDGEFDL</sequence>
<evidence type="ECO:0000259" key="1">
    <source>
        <dbReference type="Pfam" id="PF04149"/>
    </source>
</evidence>
<protein>
    <recommendedName>
        <fullName evidence="1">DUF397 domain-containing protein</fullName>
    </recommendedName>
</protein>
<feature type="domain" description="DUF397" evidence="1">
    <location>
        <begin position="5"/>
        <end position="33"/>
    </location>
</feature>
<dbReference type="RefSeq" id="WP_229794720.1">
    <property type="nucleotide sequence ID" value="NZ_BMPW01000007.1"/>
</dbReference>
<dbReference type="Proteomes" id="UP000590749">
    <property type="component" value="Unassembled WGS sequence"/>
</dbReference>
<organism evidence="2 3">
    <name type="scientific">Actinoplanes campanulatus</name>
    <dbReference type="NCBI Taxonomy" id="113559"/>
    <lineage>
        <taxon>Bacteria</taxon>
        <taxon>Bacillati</taxon>
        <taxon>Actinomycetota</taxon>
        <taxon>Actinomycetes</taxon>
        <taxon>Micromonosporales</taxon>
        <taxon>Micromonosporaceae</taxon>
        <taxon>Actinoplanes</taxon>
    </lineage>
</organism>
<accession>A0A7W5AHJ9</accession>
<dbReference type="Pfam" id="PF04149">
    <property type="entry name" value="DUF397"/>
    <property type="match status" value="1"/>
</dbReference>
<evidence type="ECO:0000313" key="3">
    <source>
        <dbReference type="Proteomes" id="UP000590749"/>
    </source>
</evidence>
<name>A0A7W5AHJ9_9ACTN</name>
<dbReference type="AlphaFoldDB" id="A0A7W5AHJ9"/>
<comment type="caution">
    <text evidence="2">The sequence shown here is derived from an EMBL/GenBank/DDBJ whole genome shotgun (WGS) entry which is preliminary data.</text>
</comment>